<dbReference type="InterPro" id="IPR039497">
    <property type="entry name" value="CC144C-like_CC_dom"/>
</dbReference>
<dbReference type="PANTHER" id="PTHR24147:SF60">
    <property type="entry name" value="ANKYRIN REPEAT DOMAIN-CONTAINING PROTEIN 26-RELATED"/>
    <property type="match status" value="1"/>
</dbReference>
<organism evidence="5 6">
    <name type="scientific">Fukomys damarensis</name>
    <name type="common">Damaraland mole rat</name>
    <name type="synonym">Cryptomys damarensis</name>
    <dbReference type="NCBI Taxonomy" id="885580"/>
    <lineage>
        <taxon>Eukaryota</taxon>
        <taxon>Metazoa</taxon>
        <taxon>Chordata</taxon>
        <taxon>Craniata</taxon>
        <taxon>Vertebrata</taxon>
        <taxon>Euteleostomi</taxon>
        <taxon>Mammalia</taxon>
        <taxon>Eutheria</taxon>
        <taxon>Euarchontoglires</taxon>
        <taxon>Glires</taxon>
        <taxon>Rodentia</taxon>
        <taxon>Hystricomorpha</taxon>
        <taxon>Bathyergidae</taxon>
        <taxon>Fukomys</taxon>
    </lineage>
</organism>
<feature type="region of interest" description="Disordered" evidence="3">
    <location>
        <begin position="1"/>
        <end position="40"/>
    </location>
</feature>
<protein>
    <submittedName>
        <fullName evidence="5">Ankyrin repeat domain-containing protein 26</fullName>
    </submittedName>
</protein>
<dbReference type="InterPro" id="IPR050657">
    <property type="entry name" value="Ankyrin_repeat_domain"/>
</dbReference>
<evidence type="ECO:0000256" key="2">
    <source>
        <dbReference type="SAM" id="Coils"/>
    </source>
</evidence>
<feature type="domain" description="CCDC144C-like coiled-coil" evidence="4">
    <location>
        <begin position="2"/>
        <end position="191"/>
    </location>
</feature>
<name>A0A091DXB0_FUKDA</name>
<keyword evidence="1 2" id="KW-0175">Coiled coil</keyword>
<keyword evidence="6" id="KW-1185">Reference proteome</keyword>
<reference evidence="5 6" key="1">
    <citation type="submission" date="2013-11" db="EMBL/GenBank/DDBJ databases">
        <title>The Damaraland mole rat (Fukomys damarensis) genome and evolution of African mole rats.</title>
        <authorList>
            <person name="Gladyshev V.N."/>
            <person name="Fang X."/>
        </authorList>
    </citation>
    <scope>NUCLEOTIDE SEQUENCE [LARGE SCALE GENOMIC DNA]</scope>
    <source>
        <tissue evidence="5">Liver</tissue>
    </source>
</reference>
<evidence type="ECO:0000259" key="4">
    <source>
        <dbReference type="Pfam" id="PF14915"/>
    </source>
</evidence>
<dbReference type="PANTHER" id="PTHR24147">
    <property type="entry name" value="ANKYRIN REPEAT DOMAIN 36-RELATED"/>
    <property type="match status" value="1"/>
</dbReference>
<sequence>MPNSKLERAKQIQERLETETESHHSRLAAAVQDYDERQPSKSDVELAFQRARDEWACLQDKLNFYLSNLKDTNEMLSQLLSQAEQKFNSLEIELHHTRDALREKMSDLEQAQREQNQALCQMKEIKRMHQNEQIKVNTCMQKQKSLEERLSQLQHEDALLQIHLDDAHKKVDDKEKPVINIQDQFQEELKNNIPCWKTNIMS</sequence>
<feature type="coiled-coil region" evidence="2">
    <location>
        <begin position="66"/>
        <end position="156"/>
    </location>
</feature>
<proteinExistence type="predicted"/>
<dbReference type="Proteomes" id="UP000028990">
    <property type="component" value="Unassembled WGS sequence"/>
</dbReference>
<evidence type="ECO:0000256" key="1">
    <source>
        <dbReference type="ARBA" id="ARBA00023054"/>
    </source>
</evidence>
<evidence type="ECO:0000313" key="6">
    <source>
        <dbReference type="Proteomes" id="UP000028990"/>
    </source>
</evidence>
<gene>
    <name evidence="5" type="ORF">H920_11125</name>
</gene>
<accession>A0A091DXB0</accession>
<dbReference type="EMBL" id="KN122902">
    <property type="protein sequence ID" value="KFO27471.1"/>
    <property type="molecule type" value="Genomic_DNA"/>
</dbReference>
<dbReference type="AlphaFoldDB" id="A0A091DXB0"/>
<evidence type="ECO:0000256" key="3">
    <source>
        <dbReference type="SAM" id="MobiDB-lite"/>
    </source>
</evidence>
<evidence type="ECO:0000313" key="5">
    <source>
        <dbReference type="EMBL" id="KFO27471.1"/>
    </source>
</evidence>
<feature type="compositionally biased region" description="Basic and acidic residues" evidence="3">
    <location>
        <begin position="1"/>
        <end position="24"/>
    </location>
</feature>
<dbReference type="Pfam" id="PF14915">
    <property type="entry name" value="CCDC144C"/>
    <property type="match status" value="1"/>
</dbReference>